<dbReference type="Gene3D" id="3.40.190.290">
    <property type="match status" value="1"/>
</dbReference>
<evidence type="ECO:0000313" key="6">
    <source>
        <dbReference type="EMBL" id="EEF60101.1"/>
    </source>
</evidence>
<protein>
    <submittedName>
        <fullName evidence="6">Transcriptional regulator, LysR family</fullName>
    </submittedName>
</protein>
<comment type="similarity">
    <text evidence="1">Belongs to the LysR transcriptional regulatory family.</text>
</comment>
<feature type="domain" description="HTH lysR-type" evidence="5">
    <location>
        <begin position="1"/>
        <end position="58"/>
    </location>
</feature>
<evidence type="ECO:0000256" key="4">
    <source>
        <dbReference type="ARBA" id="ARBA00023163"/>
    </source>
</evidence>
<dbReference type="FunFam" id="1.10.10.10:FF:000001">
    <property type="entry name" value="LysR family transcriptional regulator"/>
    <property type="match status" value="1"/>
</dbReference>
<keyword evidence="7" id="KW-1185">Reference proteome</keyword>
<comment type="caution">
    <text evidence="6">The sequence shown here is derived from an EMBL/GenBank/DDBJ whole genome shotgun (WGS) entry which is preliminary data.</text>
</comment>
<dbReference type="InterPro" id="IPR000847">
    <property type="entry name" value="LysR_HTH_N"/>
</dbReference>
<reference evidence="6 7" key="1">
    <citation type="journal article" date="2011" name="J. Bacteriol.">
        <title>Genome sequence of 'Pedosphaera parvula' Ellin514, an aerobic Verrucomicrobial isolate from pasture soil.</title>
        <authorList>
            <person name="Kant R."/>
            <person name="van Passel M.W."/>
            <person name="Sangwan P."/>
            <person name="Palva A."/>
            <person name="Lucas S."/>
            <person name="Copeland A."/>
            <person name="Lapidus A."/>
            <person name="Glavina Del Rio T."/>
            <person name="Dalin E."/>
            <person name="Tice H."/>
            <person name="Bruce D."/>
            <person name="Goodwin L."/>
            <person name="Pitluck S."/>
            <person name="Chertkov O."/>
            <person name="Larimer F.W."/>
            <person name="Land M.L."/>
            <person name="Hauser L."/>
            <person name="Brettin T.S."/>
            <person name="Detter J.C."/>
            <person name="Han S."/>
            <person name="de Vos W.M."/>
            <person name="Janssen P.H."/>
            <person name="Smidt H."/>
        </authorList>
    </citation>
    <scope>NUCLEOTIDE SEQUENCE [LARGE SCALE GENOMIC DNA]</scope>
    <source>
        <strain evidence="6 7">Ellin514</strain>
    </source>
</reference>
<dbReference type="PRINTS" id="PR00039">
    <property type="entry name" value="HTHLYSR"/>
</dbReference>
<evidence type="ECO:0000256" key="3">
    <source>
        <dbReference type="ARBA" id="ARBA00023125"/>
    </source>
</evidence>
<dbReference type="InterPro" id="IPR005119">
    <property type="entry name" value="LysR_subst-bd"/>
</dbReference>
<dbReference type="OrthoDB" id="9785745at2"/>
<dbReference type="Gene3D" id="1.10.10.10">
    <property type="entry name" value="Winged helix-like DNA-binding domain superfamily/Winged helix DNA-binding domain"/>
    <property type="match status" value="1"/>
</dbReference>
<evidence type="ECO:0000259" key="5">
    <source>
        <dbReference type="PROSITE" id="PS50931"/>
    </source>
</evidence>
<dbReference type="InterPro" id="IPR036390">
    <property type="entry name" value="WH_DNA-bd_sf"/>
</dbReference>
<evidence type="ECO:0000256" key="1">
    <source>
        <dbReference type="ARBA" id="ARBA00009437"/>
    </source>
</evidence>
<gene>
    <name evidence="6" type="ORF">Cflav_PD3160</name>
</gene>
<keyword evidence="4" id="KW-0804">Transcription</keyword>
<dbReference type="PANTHER" id="PTHR30346:SF0">
    <property type="entry name" value="HCA OPERON TRANSCRIPTIONAL ACTIVATOR HCAR"/>
    <property type="match status" value="1"/>
</dbReference>
<dbReference type="CDD" id="cd05466">
    <property type="entry name" value="PBP2_LTTR_substrate"/>
    <property type="match status" value="1"/>
</dbReference>
<evidence type="ECO:0000313" key="7">
    <source>
        <dbReference type="Proteomes" id="UP000003688"/>
    </source>
</evidence>
<dbReference type="InterPro" id="IPR036388">
    <property type="entry name" value="WH-like_DNA-bd_sf"/>
</dbReference>
<dbReference type="STRING" id="320771.Cflav_PD3160"/>
<name>B9XJ63_PEDPL</name>
<dbReference type="Pfam" id="PF03466">
    <property type="entry name" value="LysR_substrate"/>
    <property type="match status" value="1"/>
</dbReference>
<proteinExistence type="inferred from homology"/>
<dbReference type="GO" id="GO:0003677">
    <property type="term" value="F:DNA binding"/>
    <property type="evidence" value="ECO:0007669"/>
    <property type="project" value="UniProtKB-KW"/>
</dbReference>
<dbReference type="GO" id="GO:0003700">
    <property type="term" value="F:DNA-binding transcription factor activity"/>
    <property type="evidence" value="ECO:0007669"/>
    <property type="project" value="InterPro"/>
</dbReference>
<dbReference type="SUPFAM" id="SSF53850">
    <property type="entry name" value="Periplasmic binding protein-like II"/>
    <property type="match status" value="1"/>
</dbReference>
<dbReference type="RefSeq" id="WP_007415856.1">
    <property type="nucleotide sequence ID" value="NZ_ABOX02000020.1"/>
</dbReference>
<dbReference type="Pfam" id="PF00126">
    <property type="entry name" value="HTH_1"/>
    <property type="match status" value="1"/>
</dbReference>
<sequence>MELRHLRYFVAVGEALNFTKAATRLRLAQPALSRQVSDLEDELGVDLLKRNSHGVTLTAEGKLFLEDAKRILQLVDESATKVRALARGEFGELRVGYLPPLDQEILPRALAEFQKLTPGVKVILHDLGSDELCNELRNGFLQLALMIQPSEETSAGLEFEELRRYPFFVAMAPGHPLSRMKNISVETLAAHPLVVLGRRNNSEYHRLLHKVFSPLRPNVATESDSINSLITEVRIGAKVAVVSELFRQAIGKRLHYRPLAKTTATLCLGIARAKHGDVTPAGEKLCASIRKVAAV</sequence>
<dbReference type="EMBL" id="ABOX02000020">
    <property type="protein sequence ID" value="EEF60101.1"/>
    <property type="molecule type" value="Genomic_DNA"/>
</dbReference>
<dbReference type="PANTHER" id="PTHR30346">
    <property type="entry name" value="TRANSCRIPTIONAL DUAL REGULATOR HCAR-RELATED"/>
    <property type="match status" value="1"/>
</dbReference>
<dbReference type="SUPFAM" id="SSF46785">
    <property type="entry name" value="Winged helix' DNA-binding domain"/>
    <property type="match status" value="1"/>
</dbReference>
<evidence type="ECO:0000256" key="2">
    <source>
        <dbReference type="ARBA" id="ARBA00023015"/>
    </source>
</evidence>
<keyword evidence="2" id="KW-0805">Transcription regulation</keyword>
<accession>B9XJ63</accession>
<organism evidence="6 7">
    <name type="scientific">Pedosphaera parvula (strain Ellin514)</name>
    <dbReference type="NCBI Taxonomy" id="320771"/>
    <lineage>
        <taxon>Bacteria</taxon>
        <taxon>Pseudomonadati</taxon>
        <taxon>Verrucomicrobiota</taxon>
        <taxon>Pedosphaerae</taxon>
        <taxon>Pedosphaerales</taxon>
        <taxon>Pedosphaeraceae</taxon>
        <taxon>Pedosphaera</taxon>
    </lineage>
</organism>
<dbReference type="PROSITE" id="PS50931">
    <property type="entry name" value="HTH_LYSR"/>
    <property type="match status" value="1"/>
</dbReference>
<dbReference type="Proteomes" id="UP000003688">
    <property type="component" value="Unassembled WGS sequence"/>
</dbReference>
<keyword evidence="3" id="KW-0238">DNA-binding</keyword>
<dbReference type="GO" id="GO:0032993">
    <property type="term" value="C:protein-DNA complex"/>
    <property type="evidence" value="ECO:0007669"/>
    <property type="project" value="TreeGrafter"/>
</dbReference>
<dbReference type="AlphaFoldDB" id="B9XJ63"/>